<sequence>MGCQFIHVETYALIGAQNRQGLSRRSLRDIQAELTRQPYASSHVAAPLQPNVLMGSMNDAFIVAEWQARTALDAAGRKYRRTSPALLAGVLSWPVQSIKLNDNSSQFERYLAFRTDTIAWLSRKFGDNLKCCVEHNDEEYPNLHFIVVPALPADRRMSLSTVHPGIKARQDARNAGASRKEIASAYTRAMRNFQDEFWLEVAQFHGLTREGPRRRRLSRREWRLKKAHVKEIAKLHDARRRQEAELIRAGDKRVEAVRIQVVADVKNKLVPRIKAFVEVRDEQAFQILTMKQKLSHAADEIAALKARIADIEPRLEKISP</sequence>
<evidence type="ECO:0000313" key="1">
    <source>
        <dbReference type="EMBL" id="SUU86003.1"/>
    </source>
</evidence>
<organism evidence="1 2">
    <name type="scientific">Afipia felis</name>
    <name type="common">Cat scratch disease bacillus</name>
    <dbReference type="NCBI Taxonomy" id="1035"/>
    <lineage>
        <taxon>Bacteria</taxon>
        <taxon>Pseudomonadati</taxon>
        <taxon>Pseudomonadota</taxon>
        <taxon>Alphaproteobacteria</taxon>
        <taxon>Hyphomicrobiales</taxon>
        <taxon>Nitrobacteraceae</taxon>
        <taxon>Afipia</taxon>
    </lineage>
</organism>
<evidence type="ECO:0008006" key="3">
    <source>
        <dbReference type="Google" id="ProtNLM"/>
    </source>
</evidence>
<dbReference type="Gene3D" id="3.30.930.30">
    <property type="match status" value="1"/>
</dbReference>
<dbReference type="AlphaFoldDB" id="A0A380WC87"/>
<dbReference type="EMBL" id="UIGB01000001">
    <property type="protein sequence ID" value="SUU86003.1"/>
    <property type="molecule type" value="Genomic_DNA"/>
</dbReference>
<dbReference type="Proteomes" id="UP000254343">
    <property type="component" value="Unassembled WGS sequence"/>
</dbReference>
<protein>
    <recommendedName>
        <fullName evidence="3">Plasmid recombination enzyme</fullName>
    </recommendedName>
</protein>
<gene>
    <name evidence="1" type="ORF">NCTC12722_03221</name>
</gene>
<accession>A0A380WC87</accession>
<proteinExistence type="predicted"/>
<evidence type="ECO:0000313" key="2">
    <source>
        <dbReference type="Proteomes" id="UP000254343"/>
    </source>
</evidence>
<name>A0A380WC87_AFIFE</name>
<dbReference type="RefSeq" id="WP_002716830.1">
    <property type="nucleotide sequence ID" value="NZ_UFSI01000001.1"/>
</dbReference>
<dbReference type="OrthoDB" id="6183171at2"/>
<reference evidence="1 2" key="1">
    <citation type="submission" date="2018-06" db="EMBL/GenBank/DDBJ databases">
        <authorList>
            <consortium name="Pathogen Informatics"/>
            <person name="Doyle S."/>
        </authorList>
    </citation>
    <scope>NUCLEOTIDE SEQUENCE [LARGE SCALE GENOMIC DNA]</scope>
    <source>
        <strain evidence="1 2">NCTC12722</strain>
    </source>
</reference>